<reference evidence="2 3" key="1">
    <citation type="journal article" date="2015" name="Nature">
        <title>rRNA introns, odd ribosomes, and small enigmatic genomes across a large radiation of phyla.</title>
        <authorList>
            <person name="Brown C.T."/>
            <person name="Hug L.A."/>
            <person name="Thomas B.C."/>
            <person name="Sharon I."/>
            <person name="Castelle C.J."/>
            <person name="Singh A."/>
            <person name="Wilkins M.J."/>
            <person name="Williams K.H."/>
            <person name="Banfield J.F."/>
        </authorList>
    </citation>
    <scope>NUCLEOTIDE SEQUENCE [LARGE SCALE GENOMIC DNA]</scope>
</reference>
<protein>
    <submittedName>
        <fullName evidence="2">Uncharacterized protein</fullName>
    </submittedName>
</protein>
<comment type="caution">
    <text evidence="2">The sequence shown here is derived from an EMBL/GenBank/DDBJ whole genome shotgun (WGS) entry which is preliminary data.</text>
</comment>
<evidence type="ECO:0000313" key="3">
    <source>
        <dbReference type="Proteomes" id="UP000033860"/>
    </source>
</evidence>
<dbReference type="AlphaFoldDB" id="A0A0G1RVX1"/>
<feature type="region of interest" description="Disordered" evidence="1">
    <location>
        <begin position="34"/>
        <end position="71"/>
    </location>
</feature>
<feature type="compositionally biased region" description="Basic and acidic residues" evidence="1">
    <location>
        <begin position="36"/>
        <end position="58"/>
    </location>
</feature>
<gene>
    <name evidence="2" type="ORF">UX85_C0003G0143</name>
</gene>
<accession>A0A0G1RVX1</accession>
<sequence length="71" mass="7868">MVTVGKRPEDLQAEDQRDGFFARLGKRFGIKVSSPEAREEVLRNPRGSRDIEAGKREGGQFNPPGVGERKG</sequence>
<evidence type="ECO:0000313" key="2">
    <source>
        <dbReference type="EMBL" id="KKU61484.1"/>
    </source>
</evidence>
<proteinExistence type="predicted"/>
<name>A0A0G1RVX1_9BACT</name>
<dbReference type="EMBL" id="LCNT01000003">
    <property type="protein sequence ID" value="KKU61484.1"/>
    <property type="molecule type" value="Genomic_DNA"/>
</dbReference>
<dbReference type="Proteomes" id="UP000033860">
    <property type="component" value="Unassembled WGS sequence"/>
</dbReference>
<evidence type="ECO:0000256" key="1">
    <source>
        <dbReference type="SAM" id="MobiDB-lite"/>
    </source>
</evidence>
<organism evidence="2 3">
    <name type="scientific">Candidatus Beckwithbacteria bacterium GW2011_GWB1_47_15</name>
    <dbReference type="NCBI Taxonomy" id="1618371"/>
    <lineage>
        <taxon>Bacteria</taxon>
        <taxon>Candidatus Beckwithiibacteriota</taxon>
    </lineage>
</organism>